<proteinExistence type="predicted"/>
<keyword evidence="3" id="KW-1185">Reference proteome</keyword>
<dbReference type="PANTHER" id="PTHR43861:SF1">
    <property type="entry name" value="TRANS-ACONITATE 2-METHYLTRANSFERASE"/>
    <property type="match status" value="1"/>
</dbReference>
<keyword evidence="2" id="KW-0489">Methyltransferase</keyword>
<keyword evidence="2" id="KW-0830">Ubiquinone</keyword>
<name>A0A2U1JX34_9BACI</name>
<dbReference type="OrthoDB" id="9797252at2"/>
<dbReference type="RefSeq" id="WP_116555239.1">
    <property type="nucleotide sequence ID" value="NZ_QCZG01000026.1"/>
</dbReference>
<dbReference type="PANTHER" id="PTHR43861">
    <property type="entry name" value="TRANS-ACONITATE 2-METHYLTRANSFERASE-RELATED"/>
    <property type="match status" value="1"/>
</dbReference>
<feature type="domain" description="Methyltransferase" evidence="1">
    <location>
        <begin position="35"/>
        <end position="165"/>
    </location>
</feature>
<reference evidence="2 3" key="1">
    <citation type="submission" date="2018-04" db="EMBL/GenBank/DDBJ databases">
        <title>Camelliibacillus theae gen. nov., sp. nov., isolated from Pu'er tea.</title>
        <authorList>
            <person name="Niu L."/>
        </authorList>
    </citation>
    <scope>NUCLEOTIDE SEQUENCE [LARGE SCALE GENOMIC DNA]</scope>
    <source>
        <strain evidence="2 3">T8</strain>
    </source>
</reference>
<dbReference type="Proteomes" id="UP000245998">
    <property type="component" value="Unassembled WGS sequence"/>
</dbReference>
<accession>A0A2U1JX34</accession>
<evidence type="ECO:0000313" key="2">
    <source>
        <dbReference type="EMBL" id="PWA09776.1"/>
    </source>
</evidence>
<dbReference type="InterPro" id="IPR029063">
    <property type="entry name" value="SAM-dependent_MTases_sf"/>
</dbReference>
<dbReference type="Gene3D" id="3.40.50.150">
    <property type="entry name" value="Vaccinia Virus protein VP39"/>
    <property type="match status" value="1"/>
</dbReference>
<protein>
    <submittedName>
        <fullName evidence="2">Ubiquinone biosynthesis methyltransferase UbiE</fullName>
    </submittedName>
</protein>
<dbReference type="EMBL" id="QCZG01000026">
    <property type="protein sequence ID" value="PWA09776.1"/>
    <property type="molecule type" value="Genomic_DNA"/>
</dbReference>
<dbReference type="GO" id="GO:0032259">
    <property type="term" value="P:methylation"/>
    <property type="evidence" value="ECO:0007669"/>
    <property type="project" value="UniProtKB-KW"/>
</dbReference>
<sequence length="266" mass="30447">MTSHIAKERAKLTKTSIIDARTLETSNKRLAEILKPGMTVLDVGCGTGAITCGIAEKVGSRGRVIGVDNNPQLIEKARQNYKDVPRLTFEIQDIYDLPFQNQFDIVTSSRVLQWLSNPQKALNMMVQATKINGFVLVLDYNHDKIVWEPEVPKSMQHFYESFLRWRSEAGMDNAIADHLPEMFKEAGLINVKITPQHEMAENSDEEFQTHITIWAEVAQFKGIQMVNDGFISEKERAQAEEDFRRWINERAKSQKMYLLAVEGMKK</sequence>
<dbReference type="AlphaFoldDB" id="A0A2U1JX34"/>
<dbReference type="Pfam" id="PF13847">
    <property type="entry name" value="Methyltransf_31"/>
    <property type="match status" value="1"/>
</dbReference>
<dbReference type="CDD" id="cd02440">
    <property type="entry name" value="AdoMet_MTases"/>
    <property type="match status" value="1"/>
</dbReference>
<dbReference type="SUPFAM" id="SSF53335">
    <property type="entry name" value="S-adenosyl-L-methionine-dependent methyltransferases"/>
    <property type="match status" value="1"/>
</dbReference>
<organism evidence="2 3">
    <name type="scientific">Pueribacillus theae</name>
    <dbReference type="NCBI Taxonomy" id="2171751"/>
    <lineage>
        <taxon>Bacteria</taxon>
        <taxon>Bacillati</taxon>
        <taxon>Bacillota</taxon>
        <taxon>Bacilli</taxon>
        <taxon>Bacillales</taxon>
        <taxon>Bacillaceae</taxon>
        <taxon>Pueribacillus</taxon>
    </lineage>
</organism>
<evidence type="ECO:0000313" key="3">
    <source>
        <dbReference type="Proteomes" id="UP000245998"/>
    </source>
</evidence>
<evidence type="ECO:0000259" key="1">
    <source>
        <dbReference type="Pfam" id="PF13847"/>
    </source>
</evidence>
<gene>
    <name evidence="2" type="ORF">DCC39_12500</name>
</gene>
<dbReference type="GO" id="GO:0008168">
    <property type="term" value="F:methyltransferase activity"/>
    <property type="evidence" value="ECO:0007669"/>
    <property type="project" value="UniProtKB-KW"/>
</dbReference>
<dbReference type="InterPro" id="IPR025714">
    <property type="entry name" value="Methyltranfer_dom"/>
</dbReference>
<comment type="caution">
    <text evidence="2">The sequence shown here is derived from an EMBL/GenBank/DDBJ whole genome shotgun (WGS) entry which is preliminary data.</text>
</comment>
<keyword evidence="2" id="KW-0808">Transferase</keyword>